<feature type="region of interest" description="Disordered" evidence="5">
    <location>
        <begin position="1077"/>
        <end position="1108"/>
    </location>
</feature>
<dbReference type="InterPro" id="IPR050773">
    <property type="entry name" value="CbxX/CfxQ_RuBisCO_ESX"/>
</dbReference>
<keyword evidence="8" id="KW-1185">Reference proteome</keyword>
<feature type="coiled-coil region" evidence="4">
    <location>
        <begin position="1135"/>
        <end position="1162"/>
    </location>
</feature>
<evidence type="ECO:0000256" key="5">
    <source>
        <dbReference type="SAM" id="MobiDB-lite"/>
    </source>
</evidence>
<comment type="caution">
    <text evidence="7">The sequence shown here is derived from an EMBL/GenBank/DDBJ whole genome shotgun (WGS) entry which is preliminary data.</text>
</comment>
<dbReference type="InterPro" id="IPR041627">
    <property type="entry name" value="AAA_lid_6"/>
</dbReference>
<dbReference type="SMART" id="SM00382">
    <property type="entry name" value="AAA"/>
    <property type="match status" value="3"/>
</dbReference>
<dbReference type="InterPro" id="IPR027417">
    <property type="entry name" value="P-loop_NTPase"/>
</dbReference>
<dbReference type="GO" id="GO:0016887">
    <property type="term" value="F:ATP hydrolysis activity"/>
    <property type="evidence" value="ECO:0007669"/>
    <property type="project" value="InterPro"/>
</dbReference>
<evidence type="ECO:0000256" key="4">
    <source>
        <dbReference type="SAM" id="Coils"/>
    </source>
</evidence>
<comment type="similarity">
    <text evidence="1">Belongs to the CbxX/CfxQ family.</text>
</comment>
<evidence type="ECO:0000256" key="3">
    <source>
        <dbReference type="ARBA" id="ARBA00022840"/>
    </source>
</evidence>
<proteinExistence type="inferred from homology"/>
<name>A0A2P4ZMD7_9HYPO</name>
<dbReference type="PANTHER" id="PTHR43392:SF2">
    <property type="entry name" value="AAA-TYPE ATPASE FAMILY PROTEIN _ ANKYRIN REPEAT FAMILY PROTEIN"/>
    <property type="match status" value="1"/>
</dbReference>
<reference evidence="7 8" key="1">
    <citation type="journal article" date="2016" name="Genome Announc.">
        <title>Draft Whole-Genome Sequence of Trichoderma gamsii T6085, a Promising Biocontrol Agent of Fusarium Head Blight on Wheat.</title>
        <authorList>
            <person name="Baroncelli R."/>
            <person name="Zapparata A."/>
            <person name="Piaggeschi G."/>
            <person name="Sarrocco S."/>
            <person name="Vannacci G."/>
        </authorList>
    </citation>
    <scope>NUCLEOTIDE SEQUENCE [LARGE SCALE GENOMIC DNA]</scope>
    <source>
        <strain evidence="7 8">T6085</strain>
    </source>
</reference>
<dbReference type="InterPro" id="IPR003959">
    <property type="entry name" value="ATPase_AAA_core"/>
</dbReference>
<dbReference type="SUPFAM" id="SSF52540">
    <property type="entry name" value="P-loop containing nucleoside triphosphate hydrolases"/>
    <property type="match status" value="3"/>
</dbReference>
<dbReference type="InterPro" id="IPR000641">
    <property type="entry name" value="CbxX/CfxQ"/>
</dbReference>
<accession>A0A2P4ZMD7</accession>
<dbReference type="RefSeq" id="XP_024405560.1">
    <property type="nucleotide sequence ID" value="XM_024549702.1"/>
</dbReference>
<dbReference type="CDD" id="cd00009">
    <property type="entry name" value="AAA"/>
    <property type="match status" value="2"/>
</dbReference>
<feature type="region of interest" description="Disordered" evidence="5">
    <location>
        <begin position="1006"/>
        <end position="1040"/>
    </location>
</feature>
<feature type="region of interest" description="Disordered" evidence="5">
    <location>
        <begin position="112"/>
        <end position="138"/>
    </location>
</feature>
<organism evidence="7 8">
    <name type="scientific">Trichoderma gamsii</name>
    <dbReference type="NCBI Taxonomy" id="398673"/>
    <lineage>
        <taxon>Eukaryota</taxon>
        <taxon>Fungi</taxon>
        <taxon>Dikarya</taxon>
        <taxon>Ascomycota</taxon>
        <taxon>Pezizomycotina</taxon>
        <taxon>Sordariomycetes</taxon>
        <taxon>Hypocreomycetidae</taxon>
        <taxon>Hypocreales</taxon>
        <taxon>Hypocreaceae</taxon>
        <taxon>Trichoderma</taxon>
    </lineage>
</organism>
<dbReference type="PANTHER" id="PTHR43392">
    <property type="entry name" value="AAA-TYPE ATPASE FAMILY PROTEIN / ANKYRIN REPEAT FAMILY PROTEIN"/>
    <property type="match status" value="1"/>
</dbReference>
<evidence type="ECO:0000256" key="2">
    <source>
        <dbReference type="ARBA" id="ARBA00022741"/>
    </source>
</evidence>
<dbReference type="FunFam" id="3.40.50.300:FF:000216">
    <property type="entry name" value="Type VII secretion ATPase EccA"/>
    <property type="match status" value="2"/>
</dbReference>
<dbReference type="Proteomes" id="UP000054821">
    <property type="component" value="Unassembled WGS sequence"/>
</dbReference>
<dbReference type="GeneID" id="29981054"/>
<evidence type="ECO:0000313" key="8">
    <source>
        <dbReference type="Proteomes" id="UP000054821"/>
    </source>
</evidence>
<dbReference type="STRING" id="398673.A0A2P4ZMD7"/>
<dbReference type="GO" id="GO:0005524">
    <property type="term" value="F:ATP binding"/>
    <property type="evidence" value="ECO:0007669"/>
    <property type="project" value="UniProtKB-KW"/>
</dbReference>
<dbReference type="Pfam" id="PF00004">
    <property type="entry name" value="AAA"/>
    <property type="match status" value="3"/>
</dbReference>
<evidence type="ECO:0000259" key="6">
    <source>
        <dbReference type="SMART" id="SM00382"/>
    </source>
</evidence>
<dbReference type="Gene3D" id="3.40.50.300">
    <property type="entry name" value="P-loop containing nucleotide triphosphate hydrolases"/>
    <property type="match status" value="3"/>
</dbReference>
<dbReference type="FunFam" id="1.10.8.60:FF:000160">
    <property type="entry name" value="WGS project CABT00000000 data, contig 2.55"/>
    <property type="match status" value="1"/>
</dbReference>
<feature type="domain" description="AAA+ ATPase" evidence="6">
    <location>
        <begin position="498"/>
        <end position="638"/>
    </location>
</feature>
<protein>
    <submittedName>
        <fullName evidence="7">ATPase</fullName>
    </submittedName>
</protein>
<dbReference type="PRINTS" id="PR00819">
    <property type="entry name" value="CBXCFQXSUPER"/>
</dbReference>
<keyword evidence="3" id="KW-0067">ATP-binding</keyword>
<feature type="domain" description="AAA+ ATPase" evidence="6">
    <location>
        <begin position="775"/>
        <end position="912"/>
    </location>
</feature>
<dbReference type="InterPro" id="IPR003593">
    <property type="entry name" value="AAA+_ATPase"/>
</dbReference>
<dbReference type="AlphaFoldDB" id="A0A2P4ZMD7"/>
<dbReference type="Pfam" id="PF17866">
    <property type="entry name" value="AAA_lid_6"/>
    <property type="match status" value="1"/>
</dbReference>
<gene>
    <name evidence="7" type="ORF">TGAM01_v205744</name>
</gene>
<dbReference type="Gene3D" id="1.10.8.60">
    <property type="match status" value="2"/>
</dbReference>
<evidence type="ECO:0000313" key="7">
    <source>
        <dbReference type="EMBL" id="PON25450.1"/>
    </source>
</evidence>
<evidence type="ECO:0000256" key="1">
    <source>
        <dbReference type="ARBA" id="ARBA00010378"/>
    </source>
</evidence>
<keyword evidence="2" id="KW-0547">Nucleotide-binding</keyword>
<dbReference type="EMBL" id="JPDN02000018">
    <property type="protein sequence ID" value="PON25450.1"/>
    <property type="molecule type" value="Genomic_DNA"/>
</dbReference>
<feature type="domain" description="AAA+ ATPase" evidence="6">
    <location>
        <begin position="216"/>
        <end position="335"/>
    </location>
</feature>
<feature type="compositionally biased region" description="Low complexity" evidence="5">
    <location>
        <begin position="1011"/>
        <end position="1023"/>
    </location>
</feature>
<keyword evidence="4" id="KW-0175">Coiled coil</keyword>
<sequence>MPPPEILIDDGAQEGPYPSDWPLLAEPMPPWAPPFGGGLAGLQPLNFPLIDPSLALSMGIGNSNVFNLGSLFPGQATKQCQINQQPDHRPTASLIPLKRRFSAVAQDWHNGNQIGESHSARESADSLNIEGSDDRISQQPHNTLAAPVNPIKCKVSVAAQEWNRRKDHGESSSALDELMQYQGLEEVKQHFLDIKSKVDIYKKQDPDGEMDILKLERFNVVFQGNPGTGKTTVARLYAKFLCEVGILESGHVKETSGAHIALEGAKYMNQLIQDIIEDEEGGVIFIDEAYQLVAPYAGQEGKKALDIILTALEKNIGSFCAIFVGYKHEMVPFFEHNPGLESRIPYTINFADFEDGELYQIFADKIKKQYGGCMRIQEGLDGLYVRIAIRRLAQARGSHGFGNARAVENLLAKIRQRQAQRLTREKNGLPNQEPDYLLLTQDDLIGPDPSVMARSCPAWIELQGLIGLEQVKQSAAHLIEKIELNYHMELVDKPPLKFSLNQVFVGAPGTGKTTVAKLYGQMLVDLGYLSRGDVVLKTPADFIGECLGSSEAKTKAILEATAGKVLVIDEAYMLDAGDSDKEQDKFKTGIIDTIVSMTQGVPGEDRCIILVGYEDKIRDLFQNANPGLSRRFPVNSPFHFQDFTIDQLEQILLLKMSEEQLIATDNAITAARELLAQALMRPKFTNAGEVGNILSTAKMNYETRISRLPLHDKLLAAALQAIDFDPKFYQRGKSEPGCDKMLEGLVDSRIIDRLVSYQRSYYMARNLNLDPRTFVATNFIFKGPPGTGKKTAARHMGKIFYDMGFTSTKEVVECSATDLIGQYVGQTAPKTRKKLQSSLGRVLVISDSGRLMNDSFAIQAVEELLQFLANPFNSGKTVVILTGLTADINKLLEQHSALSGLFSEEIIFEAISPDDCIKLLLQELQGLGVNVNIPALSDPSSENYCKVRQLFRSLGALSGWSNARDVKNMAKQIIRQCFNASDPAALQHGPSLAHVTDYMNQVITQRRSRARASASTRPSQSAANSAFEFQQESVAAPRQRSDIYSTIRGGMDTKSAPGASAQPPALATYKTLSELKSLMPPKPENPTLPKNKEQQLPSNKVNATREEGVSDADWKTVCETKKGQAFKTKMRTIMVEKLERQIQSFEETKDEANAELHQNRLTKVQGDIKDEEKIQNALQAMGRCEAGFCWTKQDGGYRCEGGSHFVSDKELSERL</sequence>